<evidence type="ECO:0000313" key="2">
    <source>
        <dbReference type="Proteomes" id="UP000321794"/>
    </source>
</evidence>
<reference evidence="1 2" key="1">
    <citation type="submission" date="2019-07" db="EMBL/GenBank/DDBJ databases">
        <title>Whole genome shotgun sequence of Lactobacillus zymae NBRC 107157.</title>
        <authorList>
            <person name="Hosoyama A."/>
            <person name="Uohara A."/>
            <person name="Ohji S."/>
            <person name="Ichikawa N."/>
        </authorList>
    </citation>
    <scope>NUCLEOTIDE SEQUENCE [LARGE SCALE GENOMIC DNA]</scope>
    <source>
        <strain evidence="1 2">NBRC 107157</strain>
    </source>
</reference>
<dbReference type="EMBL" id="BJZK01000028">
    <property type="protein sequence ID" value="GEO72800.1"/>
    <property type="molecule type" value="Genomic_DNA"/>
</dbReference>
<organism evidence="1 2">
    <name type="scientific">Levilactobacillus zymae</name>
    <dbReference type="NCBI Taxonomy" id="267363"/>
    <lineage>
        <taxon>Bacteria</taxon>
        <taxon>Bacillati</taxon>
        <taxon>Bacillota</taxon>
        <taxon>Bacilli</taxon>
        <taxon>Lactobacillales</taxon>
        <taxon>Lactobacillaceae</taxon>
        <taxon>Levilactobacillus</taxon>
    </lineage>
</organism>
<proteinExistence type="predicted"/>
<evidence type="ECO:0000313" key="1">
    <source>
        <dbReference type="EMBL" id="GEO72800.1"/>
    </source>
</evidence>
<comment type="caution">
    <text evidence="1">The sequence shown here is derived from an EMBL/GenBank/DDBJ whole genome shotgun (WGS) entry which is preliminary data.</text>
</comment>
<name>A0ABQ0WZ13_9LACO</name>
<dbReference type="Proteomes" id="UP000321794">
    <property type="component" value="Unassembled WGS sequence"/>
</dbReference>
<protein>
    <submittedName>
        <fullName evidence="1">Uncharacterized protein</fullName>
    </submittedName>
</protein>
<accession>A0ABQ0WZ13</accession>
<keyword evidence="2" id="KW-1185">Reference proteome</keyword>
<gene>
    <name evidence="1" type="ORF">LZY01_19680</name>
</gene>
<sequence length="766" mass="83321">MNYTSSMTDVGTAMIASANKAEKAIIFDNFLVTESMSTDTDLTKATMDLFANSLSYPINSKTSLDNTFTVKAVLANKTDKFTVNQDFTINAIGILAHIDGDSDSSLITVAVADGDGAVITAFKDTLYSLTVGVTQTYRASKPAKFELGNLAYALAIDLKNYYNKPEIDAKLKDLDGYATVKQVNDGDAATLASAKGYTNEQNAPQLLDGTTDVWQECNTNGTGFPFEAVKGQPYYISVYFKKPSTAGGVAIQLRTPTAAGMGGSEHLDTAQINTNLAKAAPNGELDTYLWTATESGTVHLRAAESTNGNSFMKLTVTNTSIYVPWERAMANRVPVDVSGYQQQSLFTKNDYKILAVPSGSDFRSYIMAHLPNPGIYYIRDDTQSGVLTDIMLISEGNGSYKMSGLDSQHRFKFRSFDSNTDTGWFVTATDNNGYGAENLIYNSSHLVSLDGWSTNGNGANSANISLGKHNFYHNGQDNLIVISTSNQYNGGSSGEIYTTSKKFAVTPGAMMFYSMICFASANVYGVDIYFLGYKADGTMVPVLIQSNAKLSPNNAEIRRGFFAVPNDCVTGSFRVDNNGSTDGKSSGVYFVEPQVKEQSIASPYTASPMDFFAYRDGTSREGADLDVDFAPGIHRSDSGVLHGFFGGNNNSYIVWETLLADNNAMIQKEYKNGVTATREYYLGSGWGPWHGTTVDNGNGTITYNGKTYTPLTKENDLQAIYNQVQTMILAEFTKRNAPSHWYTGLTQAQYNAITTKDTTAEYDINE</sequence>
<dbReference type="RefSeq" id="WP_147007856.1">
    <property type="nucleotide sequence ID" value="NZ_BJZK01000028.1"/>
</dbReference>